<feature type="region of interest" description="Disordered" evidence="1">
    <location>
        <begin position="74"/>
        <end position="103"/>
    </location>
</feature>
<dbReference type="Proteomes" id="UP000663193">
    <property type="component" value="Chromosome 22"/>
</dbReference>
<organism evidence="3 4">
    <name type="scientific">Phaeosphaeria nodorum (strain SN15 / ATCC MYA-4574 / FGSC 10173)</name>
    <name type="common">Glume blotch fungus</name>
    <name type="synonym">Parastagonospora nodorum</name>
    <dbReference type="NCBI Taxonomy" id="321614"/>
    <lineage>
        <taxon>Eukaryota</taxon>
        <taxon>Fungi</taxon>
        <taxon>Dikarya</taxon>
        <taxon>Ascomycota</taxon>
        <taxon>Pezizomycotina</taxon>
        <taxon>Dothideomycetes</taxon>
        <taxon>Pleosporomycetidae</taxon>
        <taxon>Pleosporales</taxon>
        <taxon>Pleosporineae</taxon>
        <taxon>Phaeosphaeriaceae</taxon>
        <taxon>Parastagonospora</taxon>
    </lineage>
</organism>
<feature type="compositionally biased region" description="Polar residues" evidence="1">
    <location>
        <begin position="76"/>
        <end position="92"/>
    </location>
</feature>
<keyword evidence="2" id="KW-0472">Membrane</keyword>
<dbReference type="AlphaFoldDB" id="A0A7U2ICF9"/>
<gene>
    <name evidence="3" type="ORF">JI435_308330</name>
</gene>
<protein>
    <submittedName>
        <fullName evidence="3">Uncharacterized protein</fullName>
    </submittedName>
</protein>
<name>A0A7U2ICF9_PHANO</name>
<proteinExistence type="predicted"/>
<keyword evidence="4" id="KW-1185">Reference proteome</keyword>
<dbReference type="VEuPathDB" id="FungiDB:JI435_308330"/>
<keyword evidence="2" id="KW-0812">Transmembrane</keyword>
<evidence type="ECO:0000313" key="3">
    <source>
        <dbReference type="EMBL" id="QRD07130.1"/>
    </source>
</evidence>
<reference evidence="4" key="1">
    <citation type="journal article" date="2021" name="BMC Genomics">
        <title>Chromosome-level genome assembly and manually-curated proteome of model necrotroph Parastagonospora nodorum Sn15 reveals a genome-wide trove of candidate effector homologs, and redundancy of virulence-related functions within an accessory chromosome.</title>
        <authorList>
            <person name="Bertazzoni S."/>
            <person name="Jones D.A.B."/>
            <person name="Phan H.T."/>
            <person name="Tan K.-C."/>
            <person name="Hane J.K."/>
        </authorList>
    </citation>
    <scope>NUCLEOTIDE SEQUENCE [LARGE SCALE GENOMIC DNA]</scope>
    <source>
        <strain evidence="4">SN15 / ATCC MYA-4574 / FGSC 10173)</strain>
    </source>
</reference>
<accession>A0A7U2ICF9</accession>
<evidence type="ECO:0000313" key="4">
    <source>
        <dbReference type="Proteomes" id="UP000663193"/>
    </source>
</evidence>
<sequence>MLQQHDTPIACETLASSLPPKLGACLTLAPSLGSLFFIGSMTIPFGSAAAALVSTVGSLRVKFTCLDARSEASRGRSLQAQSSQLATTSIDSGTGGAEKLRSR</sequence>
<feature type="transmembrane region" description="Helical" evidence="2">
    <location>
        <begin position="36"/>
        <end position="59"/>
    </location>
</feature>
<keyword evidence="2" id="KW-1133">Transmembrane helix</keyword>
<evidence type="ECO:0000256" key="2">
    <source>
        <dbReference type="SAM" id="Phobius"/>
    </source>
</evidence>
<dbReference type="EMBL" id="CP069044">
    <property type="protein sequence ID" value="QRD07130.1"/>
    <property type="molecule type" value="Genomic_DNA"/>
</dbReference>
<evidence type="ECO:0000256" key="1">
    <source>
        <dbReference type="SAM" id="MobiDB-lite"/>
    </source>
</evidence>